<proteinExistence type="predicted"/>
<gene>
    <name evidence="2" type="ORF">SAMN05216337_104617</name>
</gene>
<accession>A0A1G7IT60</accession>
<reference evidence="2 3" key="1">
    <citation type="submission" date="2016-10" db="EMBL/GenBank/DDBJ databases">
        <authorList>
            <person name="de Groot N.N."/>
        </authorList>
    </citation>
    <scope>NUCLEOTIDE SEQUENCE [LARGE SCALE GENOMIC DNA]</scope>
    <source>
        <strain evidence="2 3">R5</strain>
    </source>
</reference>
<sequence>MTTVDAMLVGAILAWVPSLVVFLYIVRDLRNMPREDLD</sequence>
<dbReference type="EMBL" id="FMZW01000046">
    <property type="protein sequence ID" value="SDF15775.1"/>
    <property type="molecule type" value="Genomic_DNA"/>
</dbReference>
<evidence type="ECO:0000256" key="1">
    <source>
        <dbReference type="SAM" id="Phobius"/>
    </source>
</evidence>
<feature type="transmembrane region" description="Helical" evidence="1">
    <location>
        <begin position="6"/>
        <end position="26"/>
    </location>
</feature>
<evidence type="ECO:0000313" key="3">
    <source>
        <dbReference type="Proteomes" id="UP000199245"/>
    </source>
</evidence>
<name>A0A1G7IT60_9BRAD</name>
<keyword evidence="1" id="KW-0812">Transmembrane</keyword>
<organism evidence="2 3">
    <name type="scientific">Bradyrhizobium brasilense</name>
    <dbReference type="NCBI Taxonomy" id="1419277"/>
    <lineage>
        <taxon>Bacteria</taxon>
        <taxon>Pseudomonadati</taxon>
        <taxon>Pseudomonadota</taxon>
        <taxon>Alphaproteobacteria</taxon>
        <taxon>Hyphomicrobiales</taxon>
        <taxon>Nitrobacteraceae</taxon>
        <taxon>Bradyrhizobium</taxon>
    </lineage>
</organism>
<dbReference type="Proteomes" id="UP000199245">
    <property type="component" value="Unassembled WGS sequence"/>
</dbReference>
<evidence type="ECO:0000313" key="2">
    <source>
        <dbReference type="EMBL" id="SDF15775.1"/>
    </source>
</evidence>
<dbReference type="AlphaFoldDB" id="A0A1G7IT60"/>
<keyword evidence="1" id="KW-0472">Membrane</keyword>
<protein>
    <submittedName>
        <fullName evidence="2">Uncharacterized protein</fullName>
    </submittedName>
</protein>
<keyword evidence="1" id="KW-1133">Transmembrane helix</keyword>